<reference evidence="1 2" key="1">
    <citation type="submission" date="2017-03" db="EMBL/GenBank/DDBJ databases">
        <title>Genome analysis of strain PAMC 26577.</title>
        <authorList>
            <person name="Oh H.-M."/>
            <person name="Yang J.-A."/>
        </authorList>
    </citation>
    <scope>NUCLEOTIDE SEQUENCE [LARGE SCALE GENOMIC DNA]</scope>
    <source>
        <strain evidence="1 2">PAMC 26577</strain>
    </source>
</reference>
<evidence type="ECO:0000313" key="2">
    <source>
        <dbReference type="Proteomes" id="UP000195221"/>
    </source>
</evidence>
<organism evidence="1 2">
    <name type="scientific">Caballeronia sordidicola</name>
    <name type="common">Burkholderia sordidicola</name>
    <dbReference type="NCBI Taxonomy" id="196367"/>
    <lineage>
        <taxon>Bacteria</taxon>
        <taxon>Pseudomonadati</taxon>
        <taxon>Pseudomonadota</taxon>
        <taxon>Betaproteobacteria</taxon>
        <taxon>Burkholderiales</taxon>
        <taxon>Burkholderiaceae</taxon>
        <taxon>Caballeronia</taxon>
    </lineage>
</organism>
<protein>
    <submittedName>
        <fullName evidence="1">Uncharacterized protein</fullName>
    </submittedName>
</protein>
<dbReference type="AlphaFoldDB" id="A0A242MBV4"/>
<sequence length="120" mass="13465">MDNTVIEHSLYCDERNSFSSSEYNVGFSVGSYIDGGRSLGRRFGFVEQGAYRPFGSLQLAVRALAWALHQDGYPIECRPATHDTWSPVIEPRFDADTCCRVMPKAGMPVYDLTPESDDDF</sequence>
<dbReference type="EMBL" id="NBTZ01000130">
    <property type="protein sequence ID" value="OTP68692.1"/>
    <property type="molecule type" value="Genomic_DNA"/>
</dbReference>
<comment type="caution">
    <text evidence="1">The sequence shown here is derived from an EMBL/GenBank/DDBJ whole genome shotgun (WGS) entry which is preliminary data.</text>
</comment>
<accession>A0A242MBV4</accession>
<evidence type="ECO:0000313" key="1">
    <source>
        <dbReference type="EMBL" id="OTP68692.1"/>
    </source>
</evidence>
<dbReference type="Proteomes" id="UP000195221">
    <property type="component" value="Unassembled WGS sequence"/>
</dbReference>
<dbReference type="RefSeq" id="WP_256936056.1">
    <property type="nucleotide sequence ID" value="NZ_NBTZ01000130.1"/>
</dbReference>
<gene>
    <name evidence="1" type="ORF">PAMC26577_32565</name>
</gene>
<name>A0A242MBV4_CABSO</name>
<proteinExistence type="predicted"/>